<dbReference type="InterPro" id="IPR029045">
    <property type="entry name" value="ClpP/crotonase-like_dom_sf"/>
</dbReference>
<feature type="domain" description="NfeD-like C-terminal" evidence="7">
    <location>
        <begin position="368"/>
        <end position="423"/>
    </location>
</feature>
<keyword evidence="3 6" id="KW-1133">Transmembrane helix</keyword>
<dbReference type="Gene3D" id="3.90.226.10">
    <property type="entry name" value="2-enoyl-CoA Hydratase, Chain A, domain 1"/>
    <property type="match status" value="1"/>
</dbReference>
<feature type="domain" description="NfeD1b N-terminal" evidence="9">
    <location>
        <begin position="26"/>
        <end position="186"/>
    </location>
</feature>
<keyword evidence="4 6" id="KW-0472">Membrane</keyword>
<evidence type="ECO:0000259" key="7">
    <source>
        <dbReference type="Pfam" id="PF01957"/>
    </source>
</evidence>
<evidence type="ECO:0000256" key="6">
    <source>
        <dbReference type="SAM" id="Phobius"/>
    </source>
</evidence>
<sequence>MGAALALGQPQAPASLIAYAELDSSINPITKDFLLRVITEAHRDGASFLVIRLDTPGGLLESTKDMVSAILNSPIPIVIWVGPGGARAASAGAFITMAADIAAMAEGTNIGSSTPISLAPSEGEQPDKDDPARKKILEFVASEARKIAEKRGRSKEWAEKFVLEGKSLTAHEALENNIINLIANSREELLQRLDGYELQRDGQRAQLRTAGVPLKTYERSLKEQVMNYLADPNVVYLLLTIGIYALIAEFFTPGFGVGIGGAICLLLALLGLQVLPFNVAGLAFILLGAALMVIDLFTPTHLALTVGGVVSLLIGSFMLFNFESFEAPALGISPINIVATVGTITALFVFMVTKGLLIQRKPVATGKEGMIGAVGTARDELNPTGMVFVQGEYWLATAIDGPIKPGESVRVERIENGKLVVRRT</sequence>
<evidence type="ECO:0000256" key="5">
    <source>
        <dbReference type="SAM" id="MobiDB-lite"/>
    </source>
</evidence>
<feature type="region of interest" description="Disordered" evidence="5">
    <location>
        <begin position="113"/>
        <end position="132"/>
    </location>
</feature>
<dbReference type="PANTHER" id="PTHR33507:SF4">
    <property type="entry name" value="NODULATION COMPETITIVENESS PROTEIN NFED"/>
    <property type="match status" value="1"/>
</dbReference>
<dbReference type="Pfam" id="PF24961">
    <property type="entry name" value="NfeD_membrane"/>
    <property type="match status" value="1"/>
</dbReference>
<feature type="transmembrane region" description="Helical" evidence="6">
    <location>
        <begin position="275"/>
        <end position="294"/>
    </location>
</feature>
<accession>H5S8B3</accession>
<evidence type="ECO:0000256" key="4">
    <source>
        <dbReference type="ARBA" id="ARBA00023136"/>
    </source>
</evidence>
<feature type="transmembrane region" description="Helical" evidence="6">
    <location>
        <begin position="332"/>
        <end position="352"/>
    </location>
</feature>
<dbReference type="InterPro" id="IPR012340">
    <property type="entry name" value="NA-bd_OB-fold"/>
</dbReference>
<dbReference type="InterPro" id="IPR056739">
    <property type="entry name" value="NfeD_membrane"/>
</dbReference>
<dbReference type="Pfam" id="PF01957">
    <property type="entry name" value="NfeD"/>
    <property type="match status" value="1"/>
</dbReference>
<dbReference type="GO" id="GO:0016020">
    <property type="term" value="C:membrane"/>
    <property type="evidence" value="ECO:0007669"/>
    <property type="project" value="UniProtKB-SubCell"/>
</dbReference>
<dbReference type="SUPFAM" id="SSF141322">
    <property type="entry name" value="NfeD domain-like"/>
    <property type="match status" value="1"/>
</dbReference>
<name>H5S8B3_9BACT</name>
<gene>
    <name evidence="10" type="ORF">HGMM_F01C04C19</name>
</gene>
<dbReference type="InterPro" id="IPR052165">
    <property type="entry name" value="Membrane_assoc_protease"/>
</dbReference>
<feature type="transmembrane region" description="Helical" evidence="6">
    <location>
        <begin position="236"/>
        <end position="269"/>
    </location>
</feature>
<dbReference type="InterPro" id="IPR002810">
    <property type="entry name" value="NfeD-like_C"/>
</dbReference>
<comment type="subcellular location">
    <subcellularLocation>
        <location evidence="1">Membrane</location>
        <topology evidence="1">Multi-pass membrane protein</topology>
    </subcellularLocation>
</comment>
<organism evidence="10">
    <name type="scientific">uncultured Acetothermia bacterium</name>
    <dbReference type="NCBI Taxonomy" id="236499"/>
    <lineage>
        <taxon>Bacteria</taxon>
        <taxon>Candidatus Bipolaricaulota</taxon>
        <taxon>environmental samples</taxon>
    </lineage>
</organism>
<dbReference type="Gene3D" id="2.40.50.140">
    <property type="entry name" value="Nucleic acid-binding proteins"/>
    <property type="match status" value="1"/>
</dbReference>
<evidence type="ECO:0000313" key="10">
    <source>
        <dbReference type="EMBL" id="BAL52399.1"/>
    </source>
</evidence>
<dbReference type="SUPFAM" id="SSF52096">
    <property type="entry name" value="ClpP/crotonase"/>
    <property type="match status" value="1"/>
</dbReference>
<evidence type="ECO:0000256" key="1">
    <source>
        <dbReference type="ARBA" id="ARBA00004141"/>
    </source>
</evidence>
<protein>
    <submittedName>
        <fullName evidence="10">Nodulation competitiveness protein NfeD</fullName>
    </submittedName>
</protein>
<reference evidence="10" key="2">
    <citation type="journal article" date="2012" name="PLoS ONE">
        <title>A Deeply Branching Thermophilic Bacterium with an Ancient Acetyl-CoA Pathway Dominates a Subsurface Ecosystem.</title>
        <authorList>
            <person name="Takami H."/>
            <person name="Noguchi H."/>
            <person name="Takaki Y."/>
            <person name="Uchiyama I."/>
            <person name="Toyoda A."/>
            <person name="Nishi S."/>
            <person name="Chee G.-J."/>
            <person name="Arai W."/>
            <person name="Nunoura T."/>
            <person name="Itoh T."/>
            <person name="Hattori M."/>
            <person name="Takai K."/>
        </authorList>
    </citation>
    <scope>NUCLEOTIDE SEQUENCE</scope>
</reference>
<evidence type="ECO:0000259" key="8">
    <source>
        <dbReference type="Pfam" id="PF24961"/>
    </source>
</evidence>
<evidence type="ECO:0000259" key="9">
    <source>
        <dbReference type="Pfam" id="PF25145"/>
    </source>
</evidence>
<evidence type="ECO:0000256" key="3">
    <source>
        <dbReference type="ARBA" id="ARBA00022989"/>
    </source>
</evidence>
<dbReference type="CDD" id="cd07020">
    <property type="entry name" value="Clp_protease_NfeD_1"/>
    <property type="match status" value="1"/>
</dbReference>
<dbReference type="EMBL" id="AP011627">
    <property type="protein sequence ID" value="BAL52399.1"/>
    <property type="molecule type" value="Genomic_DNA"/>
</dbReference>
<evidence type="ECO:0000256" key="2">
    <source>
        <dbReference type="ARBA" id="ARBA00022692"/>
    </source>
</evidence>
<reference evidence="10" key="1">
    <citation type="journal article" date="2005" name="Environ. Microbiol.">
        <title>Genetic and functional properties of uncultivated thermophilic crenarchaeotes from a subsurface gold mine as revealed by analysis of genome fragments.</title>
        <authorList>
            <person name="Nunoura T."/>
            <person name="Hirayama H."/>
            <person name="Takami H."/>
            <person name="Oida H."/>
            <person name="Nishi S."/>
            <person name="Shimamura S."/>
            <person name="Suzuki Y."/>
            <person name="Inagaki F."/>
            <person name="Takai K."/>
            <person name="Nealson K.H."/>
            <person name="Horikoshi K."/>
        </authorList>
    </citation>
    <scope>NUCLEOTIDE SEQUENCE</scope>
</reference>
<keyword evidence="2 6" id="KW-0812">Transmembrane</keyword>
<dbReference type="Pfam" id="PF25145">
    <property type="entry name" value="NfeD1b_N"/>
    <property type="match status" value="1"/>
</dbReference>
<proteinExistence type="predicted"/>
<dbReference type="InterPro" id="IPR056738">
    <property type="entry name" value="NfeD1b_N"/>
</dbReference>
<feature type="transmembrane region" description="Helical" evidence="6">
    <location>
        <begin position="301"/>
        <end position="320"/>
    </location>
</feature>
<dbReference type="AlphaFoldDB" id="H5S8B3"/>
<feature type="domain" description="NfeD integral membrane" evidence="8">
    <location>
        <begin position="233"/>
        <end position="352"/>
    </location>
</feature>
<dbReference type="PANTHER" id="PTHR33507">
    <property type="entry name" value="INNER MEMBRANE PROTEIN YBBJ"/>
    <property type="match status" value="1"/>
</dbReference>